<dbReference type="InterPro" id="IPR027417">
    <property type="entry name" value="P-loop_NTPase"/>
</dbReference>
<keyword evidence="2" id="KW-0067">ATP-binding</keyword>
<dbReference type="AlphaFoldDB" id="A0A3D8Y4N9"/>
<evidence type="ECO:0000256" key="1">
    <source>
        <dbReference type="ARBA" id="ARBA00022741"/>
    </source>
</evidence>
<dbReference type="SUPFAM" id="SSF52540">
    <property type="entry name" value="P-loop containing nucleoside triphosphate hydrolases"/>
    <property type="match status" value="1"/>
</dbReference>
<dbReference type="PROSITE" id="PS50893">
    <property type="entry name" value="ABC_TRANSPORTER_2"/>
    <property type="match status" value="1"/>
</dbReference>
<comment type="caution">
    <text evidence="4">The sequence shown here is derived from an EMBL/GenBank/DDBJ whole genome shotgun (WGS) entry which is preliminary data.</text>
</comment>
<evidence type="ECO:0000313" key="5">
    <source>
        <dbReference type="Proteomes" id="UP000256373"/>
    </source>
</evidence>
<dbReference type="GO" id="GO:0016887">
    <property type="term" value="F:ATP hydrolysis activity"/>
    <property type="evidence" value="ECO:0007669"/>
    <property type="project" value="InterPro"/>
</dbReference>
<gene>
    <name evidence="4" type="ORF">DSL64_24325</name>
</gene>
<keyword evidence="1" id="KW-0547">Nucleotide-binding</keyword>
<feature type="domain" description="ABC transporter" evidence="3">
    <location>
        <begin position="6"/>
        <end position="219"/>
    </location>
</feature>
<proteinExistence type="predicted"/>
<name>A0A3D8Y4N9_9BACT</name>
<dbReference type="PANTHER" id="PTHR43158">
    <property type="entry name" value="SKFA PEPTIDE EXPORT ATP-BINDING PROTEIN SKFE"/>
    <property type="match status" value="1"/>
</dbReference>
<dbReference type="SMART" id="SM00382">
    <property type="entry name" value="AAA"/>
    <property type="match status" value="1"/>
</dbReference>
<sequence>MITHKLEADSMWLEYNNRKILQNIYIQLETGKVTGLLGRNGTGKSSLLRMILGSLRGQSQSVRWNGDYIAHPYQEPGLVRYLPQFNFIPPNMRINQICRMYQVEYDRMIDFFPELQTSRYTSAAKLSGGYKRLIETLLILFSPVKFVLLDEPFTHLSPRSIETLVKIIHLEKQNKGILVSDHMHQYVTNLSDAVYLLAPVGRCILLKDPVKDMKLMGYIR</sequence>
<protein>
    <submittedName>
        <fullName evidence="4">ABC transporter</fullName>
    </submittedName>
</protein>
<dbReference type="EMBL" id="QNUL01000029">
    <property type="protein sequence ID" value="REA57287.1"/>
    <property type="molecule type" value="Genomic_DNA"/>
</dbReference>
<keyword evidence="5" id="KW-1185">Reference proteome</keyword>
<organism evidence="4 5">
    <name type="scientific">Dyadobacter luteus</name>
    <dbReference type="NCBI Taxonomy" id="2259619"/>
    <lineage>
        <taxon>Bacteria</taxon>
        <taxon>Pseudomonadati</taxon>
        <taxon>Bacteroidota</taxon>
        <taxon>Cytophagia</taxon>
        <taxon>Cytophagales</taxon>
        <taxon>Spirosomataceae</taxon>
        <taxon>Dyadobacter</taxon>
    </lineage>
</organism>
<evidence type="ECO:0000313" key="4">
    <source>
        <dbReference type="EMBL" id="REA57287.1"/>
    </source>
</evidence>
<accession>A0A3D8Y4N9</accession>
<dbReference type="GO" id="GO:0005524">
    <property type="term" value="F:ATP binding"/>
    <property type="evidence" value="ECO:0007669"/>
    <property type="project" value="UniProtKB-KW"/>
</dbReference>
<dbReference type="OrthoDB" id="9801987at2"/>
<dbReference type="Gene3D" id="3.40.50.300">
    <property type="entry name" value="P-loop containing nucleotide triphosphate hydrolases"/>
    <property type="match status" value="1"/>
</dbReference>
<dbReference type="InterPro" id="IPR003593">
    <property type="entry name" value="AAA+_ATPase"/>
</dbReference>
<dbReference type="RefSeq" id="WP_115833553.1">
    <property type="nucleotide sequence ID" value="NZ_QNUL01000029.1"/>
</dbReference>
<reference evidence="4 5" key="1">
    <citation type="submission" date="2018-07" db="EMBL/GenBank/DDBJ databases">
        <title>Dyadobacter roseus sp. nov., isolated from rose rhizosphere soil.</title>
        <authorList>
            <person name="Chen L."/>
        </authorList>
    </citation>
    <scope>NUCLEOTIDE SEQUENCE [LARGE SCALE GENOMIC DNA]</scope>
    <source>
        <strain evidence="4 5">RS19</strain>
    </source>
</reference>
<dbReference type="Proteomes" id="UP000256373">
    <property type="component" value="Unassembled WGS sequence"/>
</dbReference>
<dbReference type="Pfam" id="PF00005">
    <property type="entry name" value="ABC_tran"/>
    <property type="match status" value="1"/>
</dbReference>
<evidence type="ECO:0000259" key="3">
    <source>
        <dbReference type="PROSITE" id="PS50893"/>
    </source>
</evidence>
<dbReference type="InterPro" id="IPR003439">
    <property type="entry name" value="ABC_transporter-like_ATP-bd"/>
</dbReference>
<dbReference type="PANTHER" id="PTHR43158:SF2">
    <property type="entry name" value="SKFA PEPTIDE EXPORT ATP-BINDING PROTEIN SKFE"/>
    <property type="match status" value="1"/>
</dbReference>
<evidence type="ECO:0000256" key="2">
    <source>
        <dbReference type="ARBA" id="ARBA00022840"/>
    </source>
</evidence>